<evidence type="ECO:0000313" key="1">
    <source>
        <dbReference type="EMBL" id="MEC0238275.1"/>
    </source>
</evidence>
<comment type="caution">
    <text evidence="1">The sequence shown here is derived from an EMBL/GenBank/DDBJ whole genome shotgun (WGS) entry which is preliminary data.</text>
</comment>
<organism evidence="1 2">
    <name type="scientific">Paenibacillus dokdonensis</name>
    <dbReference type="NCBI Taxonomy" id="2567944"/>
    <lineage>
        <taxon>Bacteria</taxon>
        <taxon>Bacillati</taxon>
        <taxon>Bacillota</taxon>
        <taxon>Bacilli</taxon>
        <taxon>Bacillales</taxon>
        <taxon>Paenibacillaceae</taxon>
        <taxon>Paenibacillus</taxon>
    </lineage>
</organism>
<evidence type="ECO:0008006" key="3">
    <source>
        <dbReference type="Google" id="ProtNLM"/>
    </source>
</evidence>
<protein>
    <recommendedName>
        <fullName evidence="3">IDEAL domain-containing protein</fullName>
    </recommendedName>
</protein>
<dbReference type="Gene3D" id="4.10.810.10">
    <property type="entry name" value="Virus Scaffolding Protein, Chain A"/>
    <property type="match status" value="1"/>
</dbReference>
<dbReference type="EMBL" id="JARLKZ010000001">
    <property type="protein sequence ID" value="MEC0238275.1"/>
    <property type="molecule type" value="Genomic_DNA"/>
</dbReference>
<accession>A0ABU6GEY7</accession>
<keyword evidence="2" id="KW-1185">Reference proteome</keyword>
<proteinExistence type="predicted"/>
<dbReference type="InterPro" id="IPR027393">
    <property type="entry name" value="Virus_scaffolding_prot_C"/>
</dbReference>
<gene>
    <name evidence="1" type="ORF">P4H66_00120</name>
</gene>
<name>A0ABU6GEY7_9BACL</name>
<sequence>MMMTFDIGDWVQGKTVEGEFVHGYIETVGTQQEIVRVRIVQSDNKRAVGRSIALRGSWLKQLPVNPLGDKKNLESLIDLALSTSDEAWFNELTDRMNTLKNEKGKTKEVRINGSLINRLGSYENK</sequence>
<evidence type="ECO:0000313" key="2">
    <source>
        <dbReference type="Proteomes" id="UP001344632"/>
    </source>
</evidence>
<reference evidence="1 2" key="1">
    <citation type="submission" date="2023-03" db="EMBL/GenBank/DDBJ databases">
        <title>Bacillus Genome Sequencing.</title>
        <authorList>
            <person name="Dunlap C."/>
        </authorList>
    </citation>
    <scope>NUCLEOTIDE SEQUENCE [LARGE SCALE GENOMIC DNA]</scope>
    <source>
        <strain evidence="1 2">BD-525</strain>
    </source>
</reference>
<dbReference type="Proteomes" id="UP001344632">
    <property type="component" value="Unassembled WGS sequence"/>
</dbReference>
<dbReference type="RefSeq" id="WP_326084677.1">
    <property type="nucleotide sequence ID" value="NZ_JARLKZ010000001.1"/>
</dbReference>